<sequence length="451" mass="52242">MEMKRIIVLLVFVFTTFFSASAGIVKISGSLKDFKIRKVEIKNCGIAVNIHDRKMLIEVDSNGLFQLELKLKRPTYYLIGHNLLYLSPGDDLKVKLGYAVARGQFQGVGEEANVYLKGRERLSGWKMFDPMKWALDSNSRIPTFDECRIKIDSLIGVRLQELNRLTKVDDRFRELETIRVKACQVQIYLDYFSYGQLSRWDDTAEVKQEKKNAFYQTIKLFVEPLLKELTASDDYLELAEVRDVLGECYSSNVFEFPQSVTFLELMKVQENASLLDCGLKKADYKLYKDFTRKIQNKDLKQAFSAKLQRRAILMEGRLAPDILLKDIDGNELKLSDLKGKPLFVDIWATWCLPCLAQMPRFQELSEKYPGIQFVGISIDLEVKRWKEKLEKEGIPPRIKEYLADPYALQESWDLASIPRFILIDRDFKIITAFATRPSEKEEIETILNSVK</sequence>
<organism evidence="6 7">
    <name type="scientific">Butyricimonas virosa</name>
    <dbReference type="NCBI Taxonomy" id="544645"/>
    <lineage>
        <taxon>Bacteria</taxon>
        <taxon>Pseudomonadati</taxon>
        <taxon>Bacteroidota</taxon>
        <taxon>Bacteroidia</taxon>
        <taxon>Bacteroidales</taxon>
        <taxon>Odoribacteraceae</taxon>
        <taxon>Butyricimonas</taxon>
    </lineage>
</organism>
<keyword evidence="2" id="KW-0201">Cytochrome c-type biogenesis</keyword>
<dbReference type="InterPro" id="IPR050553">
    <property type="entry name" value="Thioredoxin_ResA/DsbE_sf"/>
</dbReference>
<evidence type="ECO:0000313" key="6">
    <source>
        <dbReference type="EMBL" id="RGY16277.1"/>
    </source>
</evidence>
<proteinExistence type="predicted"/>
<dbReference type="SUPFAM" id="SSF52833">
    <property type="entry name" value="Thioredoxin-like"/>
    <property type="match status" value="1"/>
</dbReference>
<dbReference type="GO" id="GO:0030313">
    <property type="term" value="C:cell envelope"/>
    <property type="evidence" value="ECO:0007669"/>
    <property type="project" value="UniProtKB-SubCell"/>
</dbReference>
<evidence type="ECO:0000313" key="7">
    <source>
        <dbReference type="Proteomes" id="UP000286063"/>
    </source>
</evidence>
<dbReference type="InterPro" id="IPR013740">
    <property type="entry name" value="Redoxin"/>
</dbReference>
<gene>
    <name evidence="6" type="ORF">DXA50_11675</name>
</gene>
<dbReference type="AlphaFoldDB" id="A0A413IMP6"/>
<dbReference type="Proteomes" id="UP000286063">
    <property type="component" value="Unassembled WGS sequence"/>
</dbReference>
<dbReference type="InterPro" id="IPR036249">
    <property type="entry name" value="Thioredoxin-like_sf"/>
</dbReference>
<comment type="caution">
    <text evidence="6">The sequence shown here is derived from an EMBL/GenBank/DDBJ whole genome shotgun (WGS) entry which is preliminary data.</text>
</comment>
<evidence type="ECO:0000256" key="2">
    <source>
        <dbReference type="ARBA" id="ARBA00022748"/>
    </source>
</evidence>
<dbReference type="PANTHER" id="PTHR42852:SF6">
    <property type="entry name" value="THIOL:DISULFIDE INTERCHANGE PROTEIN DSBE"/>
    <property type="match status" value="1"/>
</dbReference>
<dbReference type="PANTHER" id="PTHR42852">
    <property type="entry name" value="THIOL:DISULFIDE INTERCHANGE PROTEIN DSBE"/>
    <property type="match status" value="1"/>
</dbReference>
<dbReference type="Pfam" id="PF08534">
    <property type="entry name" value="Redoxin"/>
    <property type="match status" value="1"/>
</dbReference>
<dbReference type="GO" id="GO:0017004">
    <property type="term" value="P:cytochrome complex assembly"/>
    <property type="evidence" value="ECO:0007669"/>
    <property type="project" value="UniProtKB-KW"/>
</dbReference>
<evidence type="ECO:0000259" key="5">
    <source>
        <dbReference type="PROSITE" id="PS51352"/>
    </source>
</evidence>
<keyword evidence="4" id="KW-0676">Redox-active center</keyword>
<reference evidence="6 7" key="1">
    <citation type="submission" date="2018-08" db="EMBL/GenBank/DDBJ databases">
        <title>A genome reference for cultivated species of the human gut microbiota.</title>
        <authorList>
            <person name="Zou Y."/>
            <person name="Xue W."/>
            <person name="Luo G."/>
        </authorList>
    </citation>
    <scope>NUCLEOTIDE SEQUENCE [LARGE SCALE GENOMIC DNA]</scope>
    <source>
        <strain evidence="6 7">OF02-7</strain>
    </source>
</reference>
<protein>
    <submittedName>
        <fullName evidence="6">TlpA family protein disulfide reductase</fullName>
    </submittedName>
</protein>
<evidence type="ECO:0000256" key="4">
    <source>
        <dbReference type="ARBA" id="ARBA00023284"/>
    </source>
</evidence>
<evidence type="ECO:0000256" key="3">
    <source>
        <dbReference type="ARBA" id="ARBA00023157"/>
    </source>
</evidence>
<keyword evidence="3" id="KW-1015">Disulfide bond</keyword>
<dbReference type="GO" id="GO:0016491">
    <property type="term" value="F:oxidoreductase activity"/>
    <property type="evidence" value="ECO:0007669"/>
    <property type="project" value="InterPro"/>
</dbReference>
<dbReference type="PROSITE" id="PS00194">
    <property type="entry name" value="THIOREDOXIN_1"/>
    <property type="match status" value="1"/>
</dbReference>
<dbReference type="CDD" id="cd02966">
    <property type="entry name" value="TlpA_like_family"/>
    <property type="match status" value="1"/>
</dbReference>
<dbReference type="PROSITE" id="PS51352">
    <property type="entry name" value="THIOREDOXIN_2"/>
    <property type="match status" value="1"/>
</dbReference>
<feature type="domain" description="Thioredoxin" evidence="5">
    <location>
        <begin position="313"/>
        <end position="451"/>
    </location>
</feature>
<dbReference type="InterPro" id="IPR013766">
    <property type="entry name" value="Thioredoxin_domain"/>
</dbReference>
<dbReference type="OrthoDB" id="1096013at2"/>
<accession>A0A413IMP6</accession>
<dbReference type="Gene3D" id="3.40.30.10">
    <property type="entry name" value="Glutaredoxin"/>
    <property type="match status" value="1"/>
</dbReference>
<dbReference type="InterPro" id="IPR017937">
    <property type="entry name" value="Thioredoxin_CS"/>
</dbReference>
<evidence type="ECO:0000256" key="1">
    <source>
        <dbReference type="ARBA" id="ARBA00004196"/>
    </source>
</evidence>
<comment type="subcellular location">
    <subcellularLocation>
        <location evidence="1">Cell envelope</location>
    </subcellularLocation>
</comment>
<name>A0A413IMP6_9BACT</name>
<dbReference type="EMBL" id="QSCR01000020">
    <property type="protein sequence ID" value="RGY16277.1"/>
    <property type="molecule type" value="Genomic_DNA"/>
</dbReference>